<reference evidence="2 3" key="1">
    <citation type="submission" date="2023-07" db="EMBL/GenBank/DDBJ databases">
        <title>Sequencing the genomes of 1000 actinobacteria strains.</title>
        <authorList>
            <person name="Klenk H.-P."/>
        </authorList>
    </citation>
    <scope>NUCLEOTIDE SEQUENCE [LARGE SCALE GENOMIC DNA]</scope>
    <source>
        <strain evidence="2 3">DSM 44711</strain>
    </source>
</reference>
<comment type="caution">
    <text evidence="2">The sequence shown here is derived from an EMBL/GenBank/DDBJ whole genome shotgun (WGS) entry which is preliminary data.</text>
</comment>
<sequence length="203" mass="19912">MGSISSVSGGANTAYANSGRIERRDPMATVAKTLGLDNNTLREKMKEGNSLADIAETQGVANDDLIAAIKQGMPVDKANSPQATELAESLANATNAGALAAAGGAGGPGGPGAGGPGGGHGGGPGGGHGGQLGGPGLSSPPRATTESESLSRISNLLEMSTDEVSQQVHSAADLLNLASSKGVTTEQLTSVLQRSGSLVDVRV</sequence>
<dbReference type="Proteomes" id="UP001183629">
    <property type="component" value="Unassembled WGS sequence"/>
</dbReference>
<feature type="compositionally biased region" description="Polar residues" evidence="1">
    <location>
        <begin position="1"/>
        <end position="16"/>
    </location>
</feature>
<name>A0AAE3ZS50_9ACTN</name>
<evidence type="ECO:0000256" key="1">
    <source>
        <dbReference type="SAM" id="MobiDB-lite"/>
    </source>
</evidence>
<dbReference type="EMBL" id="JAVDYC010000001">
    <property type="protein sequence ID" value="MDR7323994.1"/>
    <property type="molecule type" value="Genomic_DNA"/>
</dbReference>
<dbReference type="AlphaFoldDB" id="A0AAE3ZS50"/>
<feature type="compositionally biased region" description="Polar residues" evidence="1">
    <location>
        <begin position="141"/>
        <end position="150"/>
    </location>
</feature>
<dbReference type="RefSeq" id="WP_310416700.1">
    <property type="nucleotide sequence ID" value="NZ_JAVDYC010000001.1"/>
</dbReference>
<organism evidence="2 3">
    <name type="scientific">Catenuloplanes niger</name>
    <dbReference type="NCBI Taxonomy" id="587534"/>
    <lineage>
        <taxon>Bacteria</taxon>
        <taxon>Bacillati</taxon>
        <taxon>Actinomycetota</taxon>
        <taxon>Actinomycetes</taxon>
        <taxon>Micromonosporales</taxon>
        <taxon>Micromonosporaceae</taxon>
        <taxon>Catenuloplanes</taxon>
    </lineage>
</organism>
<feature type="region of interest" description="Disordered" evidence="1">
    <location>
        <begin position="99"/>
        <end position="150"/>
    </location>
</feature>
<evidence type="ECO:0000313" key="3">
    <source>
        <dbReference type="Proteomes" id="UP001183629"/>
    </source>
</evidence>
<gene>
    <name evidence="2" type="ORF">J2S44_004244</name>
</gene>
<evidence type="ECO:0000313" key="2">
    <source>
        <dbReference type="EMBL" id="MDR7323994.1"/>
    </source>
</evidence>
<proteinExistence type="predicted"/>
<accession>A0AAE3ZS50</accession>
<keyword evidence="3" id="KW-1185">Reference proteome</keyword>
<protein>
    <submittedName>
        <fullName evidence="2">Uncharacterized protein</fullName>
    </submittedName>
</protein>
<feature type="compositionally biased region" description="Gly residues" evidence="1">
    <location>
        <begin position="103"/>
        <end position="136"/>
    </location>
</feature>
<feature type="region of interest" description="Disordered" evidence="1">
    <location>
        <begin position="1"/>
        <end position="26"/>
    </location>
</feature>